<feature type="transmembrane region" description="Helical" evidence="7">
    <location>
        <begin position="174"/>
        <end position="192"/>
    </location>
</feature>
<keyword evidence="5 7" id="KW-1133">Transmembrane helix</keyword>
<evidence type="ECO:0000256" key="6">
    <source>
        <dbReference type="ARBA" id="ARBA00023136"/>
    </source>
</evidence>
<feature type="transmembrane region" description="Helical" evidence="7">
    <location>
        <begin position="81"/>
        <end position="103"/>
    </location>
</feature>
<keyword evidence="4" id="KW-0378">Hydrolase</keyword>
<dbReference type="GO" id="GO:0033619">
    <property type="term" value="P:membrane protein proteolysis"/>
    <property type="evidence" value="ECO:0000318"/>
    <property type="project" value="GO_Central"/>
</dbReference>
<dbReference type="AlphaFoldDB" id="A0A1Y1HT55"/>
<dbReference type="SMART" id="SM00730">
    <property type="entry name" value="PSN"/>
    <property type="match status" value="1"/>
</dbReference>
<evidence type="ECO:0000313" key="8">
    <source>
        <dbReference type="EMBL" id="GAQ79736.1"/>
    </source>
</evidence>
<dbReference type="STRING" id="105231.A0A1Y1HT55"/>
<keyword evidence="3 7" id="KW-0812">Transmembrane</keyword>
<protein>
    <submittedName>
        <fullName evidence="8">Signal peptide peptidase family protein</fullName>
    </submittedName>
</protein>
<dbReference type="GO" id="GO:0098553">
    <property type="term" value="C:lumenal side of endoplasmic reticulum membrane"/>
    <property type="evidence" value="ECO:0000318"/>
    <property type="project" value="GO_Central"/>
</dbReference>
<dbReference type="PANTHER" id="PTHR12174">
    <property type="entry name" value="SIGNAL PEPTIDE PEPTIDASE"/>
    <property type="match status" value="1"/>
</dbReference>
<evidence type="ECO:0000256" key="7">
    <source>
        <dbReference type="SAM" id="Phobius"/>
    </source>
</evidence>
<dbReference type="Pfam" id="PF04258">
    <property type="entry name" value="Peptidase_A22B"/>
    <property type="match status" value="1"/>
</dbReference>
<dbReference type="EMBL" id="DF236986">
    <property type="protein sequence ID" value="GAQ79736.1"/>
    <property type="molecule type" value="Genomic_DNA"/>
</dbReference>
<dbReference type="OrthoDB" id="29661at2759"/>
<evidence type="ECO:0000313" key="9">
    <source>
        <dbReference type="Proteomes" id="UP000054558"/>
    </source>
</evidence>
<dbReference type="InterPro" id="IPR006639">
    <property type="entry name" value="Preselin/SPP"/>
</dbReference>
<proteinExistence type="inferred from homology"/>
<feature type="transmembrane region" description="Helical" evidence="7">
    <location>
        <begin position="56"/>
        <end position="75"/>
    </location>
</feature>
<comment type="subcellular location">
    <subcellularLocation>
        <location evidence="1">Endomembrane system</location>
        <topology evidence="1">Multi-pass membrane protein</topology>
    </subcellularLocation>
</comment>
<sequence>MEPLSNLLYLLEPAAVLLMVTACTVVSLAAQRAYLHTRETERHKDLQEQSITLDSRQALLIPVASSCSLLVMFYLFSKVSGIITCITSVAAGASLVFCLAPLVSHLLTKVGLLDQTALRCPCGVLSRSQLLLSLLATTLVTLWLVTGHWLLNNALGTAICVAFISHVRLPNVRICALLLGCLFVYDVFWVFFSEQFFGSNVMVAVATQQAHNPVRTVADSLNIPVSAAVTKKLDLPVKLVFPRDLFGGQTAAGAQPDCMMLGLGDMAIPGMLLALILSFDKRKERDEPRAGAPRHRYFRQASVGYAVGLVAALAAGVLTRSAQPALLYLVPSTLGPVLFSAWLRKEFWEMWDGPEGDPLEKDKERLLEAV</sequence>
<dbReference type="InterPro" id="IPR007369">
    <property type="entry name" value="Peptidase_A22B_SPP"/>
</dbReference>
<dbReference type="OMA" id="VDYQWAY"/>
<evidence type="ECO:0000256" key="4">
    <source>
        <dbReference type="ARBA" id="ARBA00022801"/>
    </source>
</evidence>
<accession>A0A1Y1HT55</accession>
<feature type="transmembrane region" description="Helical" evidence="7">
    <location>
        <begin position="259"/>
        <end position="279"/>
    </location>
</feature>
<evidence type="ECO:0000256" key="2">
    <source>
        <dbReference type="ARBA" id="ARBA00006859"/>
    </source>
</evidence>
<organism evidence="8 9">
    <name type="scientific">Klebsormidium nitens</name>
    <name type="common">Green alga</name>
    <name type="synonym">Ulothrix nitens</name>
    <dbReference type="NCBI Taxonomy" id="105231"/>
    <lineage>
        <taxon>Eukaryota</taxon>
        <taxon>Viridiplantae</taxon>
        <taxon>Streptophyta</taxon>
        <taxon>Klebsormidiophyceae</taxon>
        <taxon>Klebsormidiales</taxon>
        <taxon>Klebsormidiaceae</taxon>
        <taxon>Klebsormidium</taxon>
    </lineage>
</organism>
<evidence type="ECO:0000256" key="3">
    <source>
        <dbReference type="ARBA" id="ARBA00022692"/>
    </source>
</evidence>
<keyword evidence="6 7" id="KW-0472">Membrane</keyword>
<evidence type="ECO:0000256" key="1">
    <source>
        <dbReference type="ARBA" id="ARBA00004127"/>
    </source>
</evidence>
<reference evidence="8 9" key="1">
    <citation type="journal article" date="2014" name="Nat. Commun.">
        <title>Klebsormidium flaccidum genome reveals primary factors for plant terrestrial adaptation.</title>
        <authorList>
            <person name="Hori K."/>
            <person name="Maruyama F."/>
            <person name="Fujisawa T."/>
            <person name="Togashi T."/>
            <person name="Yamamoto N."/>
            <person name="Seo M."/>
            <person name="Sato S."/>
            <person name="Yamada T."/>
            <person name="Mori H."/>
            <person name="Tajima N."/>
            <person name="Moriyama T."/>
            <person name="Ikeuchi M."/>
            <person name="Watanabe M."/>
            <person name="Wada H."/>
            <person name="Kobayashi K."/>
            <person name="Saito M."/>
            <person name="Masuda T."/>
            <person name="Sasaki-Sekimoto Y."/>
            <person name="Mashiguchi K."/>
            <person name="Awai K."/>
            <person name="Shimojima M."/>
            <person name="Masuda S."/>
            <person name="Iwai M."/>
            <person name="Nobusawa T."/>
            <person name="Narise T."/>
            <person name="Kondo S."/>
            <person name="Saito H."/>
            <person name="Sato R."/>
            <person name="Murakawa M."/>
            <person name="Ihara Y."/>
            <person name="Oshima-Yamada Y."/>
            <person name="Ohtaka K."/>
            <person name="Satoh M."/>
            <person name="Sonobe K."/>
            <person name="Ishii M."/>
            <person name="Ohtani R."/>
            <person name="Kanamori-Sato M."/>
            <person name="Honoki R."/>
            <person name="Miyazaki D."/>
            <person name="Mochizuki H."/>
            <person name="Umetsu J."/>
            <person name="Higashi K."/>
            <person name="Shibata D."/>
            <person name="Kamiya Y."/>
            <person name="Sato N."/>
            <person name="Nakamura Y."/>
            <person name="Tabata S."/>
            <person name="Ida S."/>
            <person name="Kurokawa K."/>
            <person name="Ohta H."/>
        </authorList>
    </citation>
    <scope>NUCLEOTIDE SEQUENCE [LARGE SCALE GENOMIC DNA]</scope>
    <source>
        <strain evidence="8 9">NIES-2285</strain>
    </source>
</reference>
<dbReference type="GO" id="GO:0006465">
    <property type="term" value="P:signal peptide processing"/>
    <property type="evidence" value="ECO:0000318"/>
    <property type="project" value="GO_Central"/>
</dbReference>
<comment type="similarity">
    <text evidence="2">Belongs to the peptidase A22B family.</text>
</comment>
<gene>
    <name evidence="8" type="ORF">KFL_000370100</name>
</gene>
<evidence type="ECO:0000256" key="5">
    <source>
        <dbReference type="ARBA" id="ARBA00022989"/>
    </source>
</evidence>
<dbReference type="GO" id="GO:0030660">
    <property type="term" value="C:Golgi-associated vesicle membrane"/>
    <property type="evidence" value="ECO:0000318"/>
    <property type="project" value="GO_Central"/>
</dbReference>
<dbReference type="GO" id="GO:0042500">
    <property type="term" value="F:aspartic endopeptidase activity, intramembrane cleaving"/>
    <property type="evidence" value="ECO:0000318"/>
    <property type="project" value="GO_Central"/>
</dbReference>
<feature type="transmembrane region" description="Helical" evidence="7">
    <location>
        <begin position="14"/>
        <end position="35"/>
    </location>
</feature>
<feature type="transmembrane region" description="Helical" evidence="7">
    <location>
        <begin position="325"/>
        <end position="343"/>
    </location>
</feature>
<dbReference type="GO" id="GO:0098554">
    <property type="term" value="C:cytoplasmic side of endoplasmic reticulum membrane"/>
    <property type="evidence" value="ECO:0000318"/>
    <property type="project" value="GO_Central"/>
</dbReference>
<dbReference type="PANTHER" id="PTHR12174:SF22">
    <property type="entry name" value="SIGNAL PEPTIDE PEPTIDASE-LIKE 3"/>
    <property type="match status" value="1"/>
</dbReference>
<dbReference type="Proteomes" id="UP000054558">
    <property type="component" value="Unassembled WGS sequence"/>
</dbReference>
<name>A0A1Y1HT55_KLENI</name>
<feature type="transmembrane region" description="Helical" evidence="7">
    <location>
        <begin position="300"/>
        <end position="319"/>
    </location>
</feature>
<keyword evidence="9" id="KW-1185">Reference proteome</keyword>
<feature type="transmembrane region" description="Helical" evidence="7">
    <location>
        <begin position="124"/>
        <end position="144"/>
    </location>
</feature>